<feature type="domain" description="THIF-type NAD/FAD binding fold" evidence="1">
    <location>
        <begin position="114"/>
        <end position="247"/>
    </location>
</feature>
<keyword evidence="5" id="KW-1185">Reference proteome</keyword>
<dbReference type="InterPro" id="IPR035985">
    <property type="entry name" value="Ubiquitin-activating_enz"/>
</dbReference>
<gene>
    <name evidence="3" type="ORF">ESW18_18765</name>
    <name evidence="2" type="ORF">LV84_03830</name>
</gene>
<dbReference type="SUPFAM" id="SSF69572">
    <property type="entry name" value="Activating enzymes of the ubiquitin-like proteins"/>
    <property type="match status" value="1"/>
</dbReference>
<evidence type="ECO:0000313" key="5">
    <source>
        <dbReference type="Proteomes" id="UP000321927"/>
    </source>
</evidence>
<dbReference type="AlphaFoldDB" id="A0A2W7QRA3"/>
<dbReference type="EMBL" id="VORV01000018">
    <property type="protein sequence ID" value="TXD75862.1"/>
    <property type="molecule type" value="Genomic_DNA"/>
</dbReference>
<evidence type="ECO:0000259" key="1">
    <source>
        <dbReference type="Pfam" id="PF00899"/>
    </source>
</evidence>
<dbReference type="PANTHER" id="PTHR43267:SF3">
    <property type="entry name" value="THIF PROTEIN"/>
    <property type="match status" value="1"/>
</dbReference>
<dbReference type="InterPro" id="IPR045886">
    <property type="entry name" value="ThiF/MoeB/HesA"/>
</dbReference>
<evidence type="ECO:0000313" key="4">
    <source>
        <dbReference type="Proteomes" id="UP000249115"/>
    </source>
</evidence>
<dbReference type="EMBL" id="QKZU01000020">
    <property type="protein sequence ID" value="PZX51073.1"/>
    <property type="molecule type" value="Genomic_DNA"/>
</dbReference>
<dbReference type="Pfam" id="PF00899">
    <property type="entry name" value="ThiF"/>
    <property type="match status" value="1"/>
</dbReference>
<accession>A0A2W7QRA3</accession>
<dbReference type="OrthoDB" id="5149792at2"/>
<sequence>MSKIMDASSMEVYRPLIISASEEKSKSTLQKLKRDSTLLIYDEINTQVGDLIKLRNPQIKFSSDELNDAVVEFFGSQSPSNYGNWVYYPWRNCLVHLLPEPEFIAVRTIRNRYVITEEEQMTLASKKVGIIGLSVGQSVALTLALERGCGELRLADFDTLELSNLNRIRSGVHNLGVKKSVIAAREIGEIDPYLKVVLYNEGVQDTNIDDFFTQGGNLDLLIEECDSLEVKVKSRIKAKQLQIPVLMDTSDRGMIDVERFDLEPERPILHGLLQQFGEESGLLAKNLNQNTEILMALLDFNKLSARAKESIAEIGKTITSWPQLASSVILGGGASGYFSRMILLGKGIRSDRYYVDLERIANLSHGS</sequence>
<dbReference type="Proteomes" id="UP000321927">
    <property type="component" value="Unassembled WGS sequence"/>
</dbReference>
<name>A0A2W7QRA3_9BACT</name>
<dbReference type="Gene3D" id="3.40.50.720">
    <property type="entry name" value="NAD(P)-binding Rossmann-like Domain"/>
    <property type="match status" value="1"/>
</dbReference>
<organism evidence="2 4">
    <name type="scientific">Algoriphagus ratkowskyi</name>
    <dbReference type="NCBI Taxonomy" id="57028"/>
    <lineage>
        <taxon>Bacteria</taxon>
        <taxon>Pseudomonadati</taxon>
        <taxon>Bacteroidota</taxon>
        <taxon>Cytophagia</taxon>
        <taxon>Cytophagales</taxon>
        <taxon>Cyclobacteriaceae</taxon>
        <taxon>Algoriphagus</taxon>
    </lineage>
</organism>
<dbReference type="PANTHER" id="PTHR43267">
    <property type="entry name" value="TRNA THREONYLCARBAMOYLADENOSINE DEHYDRATASE"/>
    <property type="match status" value="1"/>
</dbReference>
<dbReference type="RefSeq" id="WP_086502982.1">
    <property type="nucleotide sequence ID" value="NZ_MSSV01000024.1"/>
</dbReference>
<evidence type="ECO:0000313" key="3">
    <source>
        <dbReference type="EMBL" id="TXD75862.1"/>
    </source>
</evidence>
<comment type="caution">
    <text evidence="2">The sequence shown here is derived from an EMBL/GenBank/DDBJ whole genome shotgun (WGS) entry which is preliminary data.</text>
</comment>
<dbReference type="CDD" id="cd01483">
    <property type="entry name" value="E1_enzyme_family"/>
    <property type="match status" value="1"/>
</dbReference>
<dbReference type="GO" id="GO:0008641">
    <property type="term" value="F:ubiquitin-like modifier activating enzyme activity"/>
    <property type="evidence" value="ECO:0007669"/>
    <property type="project" value="InterPro"/>
</dbReference>
<dbReference type="InterPro" id="IPR000594">
    <property type="entry name" value="ThiF_NAD_FAD-bd"/>
</dbReference>
<protein>
    <submittedName>
        <fullName evidence="2">ThiF family protein</fullName>
    </submittedName>
</protein>
<reference evidence="2 4" key="1">
    <citation type="submission" date="2018-06" db="EMBL/GenBank/DDBJ databases">
        <title>Genomic Encyclopedia of Archaeal and Bacterial Type Strains, Phase II (KMG-II): from individual species to whole genera.</title>
        <authorList>
            <person name="Goeker M."/>
        </authorList>
    </citation>
    <scope>NUCLEOTIDE SEQUENCE [LARGE SCALE GENOMIC DNA]</scope>
    <source>
        <strain evidence="2 4">DSM 22686</strain>
    </source>
</reference>
<dbReference type="Proteomes" id="UP000249115">
    <property type="component" value="Unassembled WGS sequence"/>
</dbReference>
<reference evidence="3 5" key="2">
    <citation type="submission" date="2019-08" db="EMBL/GenBank/DDBJ databases">
        <title>Genome of Algoriphagus ratkowskyi IC026.</title>
        <authorList>
            <person name="Bowman J.P."/>
        </authorList>
    </citation>
    <scope>NUCLEOTIDE SEQUENCE [LARGE SCALE GENOMIC DNA]</scope>
    <source>
        <strain evidence="3 5">IC026</strain>
    </source>
</reference>
<dbReference type="GO" id="GO:0061503">
    <property type="term" value="F:tRNA threonylcarbamoyladenosine dehydratase"/>
    <property type="evidence" value="ECO:0007669"/>
    <property type="project" value="TreeGrafter"/>
</dbReference>
<evidence type="ECO:0000313" key="2">
    <source>
        <dbReference type="EMBL" id="PZX51073.1"/>
    </source>
</evidence>
<proteinExistence type="predicted"/>
<dbReference type="GO" id="GO:0061504">
    <property type="term" value="P:cyclic threonylcarbamoyladenosine biosynthetic process"/>
    <property type="evidence" value="ECO:0007669"/>
    <property type="project" value="TreeGrafter"/>
</dbReference>